<evidence type="ECO:0000259" key="2">
    <source>
        <dbReference type="Pfam" id="PF01728"/>
    </source>
</evidence>
<comment type="caution">
    <text evidence="3">The sequence shown here is derived from an EMBL/GenBank/DDBJ whole genome shotgun (WGS) entry which is preliminary data.</text>
</comment>
<reference evidence="3 4" key="1">
    <citation type="submission" date="2017-06" db="EMBL/GenBank/DDBJ databases">
        <title>Ant-infecting Ophiocordyceps genomes reveal a high diversity of potential behavioral manipulation genes and a possible major role for enterotoxins.</title>
        <authorList>
            <person name="De Bekker C."/>
            <person name="Evans H.C."/>
            <person name="Brachmann A."/>
            <person name="Hughes D.P."/>
        </authorList>
    </citation>
    <scope>NUCLEOTIDE SEQUENCE [LARGE SCALE GENOMIC DNA]</scope>
    <source>
        <strain evidence="3 4">1348a</strain>
    </source>
</reference>
<dbReference type="Proteomes" id="UP000224854">
    <property type="component" value="Unassembled WGS sequence"/>
</dbReference>
<evidence type="ECO:0000313" key="3">
    <source>
        <dbReference type="EMBL" id="PHH68288.1"/>
    </source>
</evidence>
<gene>
    <name evidence="3" type="ORF">CDD82_663</name>
</gene>
<dbReference type="InterPro" id="IPR029063">
    <property type="entry name" value="SAM-dependent_MTases_sf"/>
</dbReference>
<feature type="region of interest" description="Disordered" evidence="1">
    <location>
        <begin position="52"/>
        <end position="80"/>
    </location>
</feature>
<dbReference type="GO" id="GO:0008168">
    <property type="term" value="F:methyltransferase activity"/>
    <property type="evidence" value="ECO:0007669"/>
    <property type="project" value="InterPro"/>
</dbReference>
<name>A0A2C5XQU4_9HYPO</name>
<dbReference type="InterPro" id="IPR002877">
    <property type="entry name" value="RNA_MeTrfase_FtsJ_dom"/>
</dbReference>
<evidence type="ECO:0000256" key="1">
    <source>
        <dbReference type="SAM" id="MobiDB-lite"/>
    </source>
</evidence>
<proteinExistence type="predicted"/>
<feature type="region of interest" description="Disordered" evidence="1">
    <location>
        <begin position="17"/>
        <end position="38"/>
    </location>
</feature>
<dbReference type="SUPFAM" id="SSF53335">
    <property type="entry name" value="S-adenosyl-L-methionine-dependent methyltransferases"/>
    <property type="match status" value="1"/>
</dbReference>
<protein>
    <recommendedName>
        <fullName evidence="2">Ribosomal RNA methyltransferase FtsJ domain-containing protein</fullName>
    </recommendedName>
</protein>
<dbReference type="Pfam" id="PF01728">
    <property type="entry name" value="FtsJ"/>
    <property type="match status" value="1"/>
</dbReference>
<evidence type="ECO:0000313" key="4">
    <source>
        <dbReference type="Proteomes" id="UP000224854"/>
    </source>
</evidence>
<dbReference type="OrthoDB" id="417125at2759"/>
<dbReference type="GO" id="GO:0032259">
    <property type="term" value="P:methylation"/>
    <property type="evidence" value="ECO:0007669"/>
    <property type="project" value="InterPro"/>
</dbReference>
<feature type="compositionally biased region" description="Pro residues" evidence="1">
    <location>
        <begin position="65"/>
        <end position="79"/>
    </location>
</feature>
<dbReference type="AlphaFoldDB" id="A0A2C5XQU4"/>
<sequence>MQTIGTELQTATRAFTIHHSHPSPSPSHSGQGQATSRKISLTPQHVCLIRPSRSHARQQSQASPHSPPPSSPCPPPPDPSILDLCMAPGGFLATALAYNPQARAMAFSLPPEMGGHKILLPSSLTSSPNPIVQHRLVDITLLAEDLDYSLPIPESHPDTFLPLQLPPQALFSLVVCDGQVLRTHPRAPYRLVREPRRLSCAQLALALAHTRPGGSILCLLHKPESWPNILLLRTFSRFATLRLYKPRAGHAKRSSFYMLASNVQSNHPDAKAAVLAWKNTWAIATFGSQDDYWQHANSIEDDVDAVLQDFGPQFISLASSVWKVQADALEKAPFIRGAKGPSLAAAGWTRWS</sequence>
<dbReference type="Gene3D" id="3.40.50.150">
    <property type="entry name" value="Vaccinia Virus protein VP39"/>
    <property type="match status" value="1"/>
</dbReference>
<organism evidence="3 4">
    <name type="scientific">Ophiocordyceps australis</name>
    <dbReference type="NCBI Taxonomy" id="1399860"/>
    <lineage>
        <taxon>Eukaryota</taxon>
        <taxon>Fungi</taxon>
        <taxon>Dikarya</taxon>
        <taxon>Ascomycota</taxon>
        <taxon>Pezizomycotina</taxon>
        <taxon>Sordariomycetes</taxon>
        <taxon>Hypocreomycetidae</taxon>
        <taxon>Hypocreales</taxon>
        <taxon>Ophiocordycipitaceae</taxon>
        <taxon>Ophiocordyceps</taxon>
    </lineage>
</organism>
<keyword evidence="4" id="KW-1185">Reference proteome</keyword>
<accession>A0A2C5XQU4</accession>
<feature type="domain" description="Ribosomal RNA methyltransferase FtsJ" evidence="2">
    <location>
        <begin position="80"/>
        <end position="261"/>
    </location>
</feature>
<dbReference type="EMBL" id="NJEU01001167">
    <property type="protein sequence ID" value="PHH68288.1"/>
    <property type="molecule type" value="Genomic_DNA"/>
</dbReference>